<evidence type="ECO:0000313" key="3">
    <source>
        <dbReference type="Proteomes" id="UP001060024"/>
    </source>
</evidence>
<dbReference type="Proteomes" id="UP001060024">
    <property type="component" value="Segment"/>
</dbReference>
<evidence type="ECO:0000313" key="2">
    <source>
        <dbReference type="EMBL" id="UUY86226.1"/>
    </source>
</evidence>
<protein>
    <recommendedName>
        <fullName evidence="4">Replication factor</fullName>
    </recommendedName>
</protein>
<proteinExistence type="predicted"/>
<evidence type="ECO:0000256" key="1">
    <source>
        <dbReference type="ARBA" id="ARBA00023163"/>
    </source>
</evidence>
<dbReference type="InterPro" id="IPR007031">
    <property type="entry name" value="Poxvirus_VLTF3"/>
</dbReference>
<dbReference type="GO" id="GO:0046782">
    <property type="term" value="P:regulation of viral transcription"/>
    <property type="evidence" value="ECO:0007669"/>
    <property type="project" value="InterPro"/>
</dbReference>
<keyword evidence="1" id="KW-0804">Transcription</keyword>
<evidence type="ECO:0008006" key="4">
    <source>
        <dbReference type="Google" id="ProtNLM"/>
    </source>
</evidence>
<organism evidence="2 3">
    <name type="scientific">Largemouth bass virus</name>
    <dbReference type="NCBI Taxonomy" id="176656"/>
    <lineage>
        <taxon>Viruses</taxon>
        <taxon>Varidnaviria</taxon>
        <taxon>Bamfordvirae</taxon>
        <taxon>Nucleocytoviricota</taxon>
        <taxon>Megaviricetes</taxon>
        <taxon>Pimascovirales</taxon>
        <taxon>Pimascovirales incertae sedis</taxon>
        <taxon>Iridoviridae</taxon>
        <taxon>Alphairidovirinae</taxon>
        <taxon>Ranavirus</taxon>
        <taxon>Ranavirus micropterus1</taxon>
        <taxon>Santee-Cooper ranavirus</taxon>
    </lineage>
</organism>
<sequence length="253" mass="29593">MDDFYHRVADLDKLSAAQELLLTLYEEADKKLLDYKTWKPPRRGVHKRVSQPTSEDSAKLAVTGYFSGLEYPRDNLSTNPVDINKMCCWVNKFKDCLRKYQALQSCKISNSVLSELDAKFTSYNLTVPGAEGFVRYGKITKQHVATLLKELRYSKHYENVNLIYYILTDKRVNVQHLEKDLIKDFKLLVQAAYRCKQEHMINVKYMLYQLLRKHGNEPDRPDMLTVKTGNKGSLYDDSFRKIYSHLGWPFTIM</sequence>
<dbReference type="EMBL" id="MW630113">
    <property type="protein sequence ID" value="UUY86226.1"/>
    <property type="molecule type" value="Genomic_DNA"/>
</dbReference>
<name>A0A9E7TJS4_9VIRU</name>
<accession>A0A9E7TJS4</accession>
<dbReference type="Pfam" id="PF04947">
    <property type="entry name" value="Pox_VLTF3"/>
    <property type="match status" value="1"/>
</dbReference>
<reference evidence="2" key="1">
    <citation type="submission" date="2021-02" db="EMBL/GenBank/DDBJ databases">
        <authorList>
            <person name="Chen J."/>
            <person name="Hu H."/>
            <person name="Huang J."/>
            <person name="Yan X."/>
        </authorList>
    </citation>
    <scope>NUCLEOTIDE SEQUENCE</scope>
    <source>
        <strain evidence="2">GDOU</strain>
    </source>
</reference>